<evidence type="ECO:0000256" key="4">
    <source>
        <dbReference type="ARBA" id="ARBA00022553"/>
    </source>
</evidence>
<keyword evidence="3" id="KW-1003">Cell membrane</keyword>
<organism evidence="17 18">
    <name type="scientific">Durusdinium trenchii</name>
    <dbReference type="NCBI Taxonomy" id="1381693"/>
    <lineage>
        <taxon>Eukaryota</taxon>
        <taxon>Sar</taxon>
        <taxon>Alveolata</taxon>
        <taxon>Dinophyceae</taxon>
        <taxon>Suessiales</taxon>
        <taxon>Symbiodiniaceae</taxon>
        <taxon>Durusdinium</taxon>
    </lineage>
</organism>
<feature type="region of interest" description="Disordered" evidence="15">
    <location>
        <begin position="1"/>
        <end position="41"/>
    </location>
</feature>
<dbReference type="SUPFAM" id="SSF53474">
    <property type="entry name" value="alpha/beta-Hydrolases"/>
    <property type="match status" value="1"/>
</dbReference>
<evidence type="ECO:0000256" key="15">
    <source>
        <dbReference type="SAM" id="MobiDB-lite"/>
    </source>
</evidence>
<evidence type="ECO:0000256" key="3">
    <source>
        <dbReference type="ARBA" id="ARBA00022475"/>
    </source>
</evidence>
<evidence type="ECO:0000256" key="14">
    <source>
        <dbReference type="ARBA" id="ARBA00026104"/>
    </source>
</evidence>
<evidence type="ECO:0000256" key="12">
    <source>
        <dbReference type="ARBA" id="ARBA00023136"/>
    </source>
</evidence>
<evidence type="ECO:0000256" key="7">
    <source>
        <dbReference type="ARBA" id="ARBA00022801"/>
    </source>
</evidence>
<comment type="catalytic activity">
    <reaction evidence="13">
        <text>a 1,2-diacyl-sn-glycerol + H2O = a 2-acylglycerol + a fatty acid + H(+)</text>
        <dbReference type="Rhea" id="RHEA:33275"/>
        <dbReference type="ChEBI" id="CHEBI:15377"/>
        <dbReference type="ChEBI" id="CHEBI:15378"/>
        <dbReference type="ChEBI" id="CHEBI:17389"/>
        <dbReference type="ChEBI" id="CHEBI:17815"/>
        <dbReference type="ChEBI" id="CHEBI:28868"/>
        <dbReference type="EC" id="3.1.1.116"/>
    </reaction>
    <physiologicalReaction direction="left-to-right" evidence="13">
        <dbReference type="Rhea" id="RHEA:33276"/>
    </physiologicalReaction>
</comment>
<dbReference type="Pfam" id="PF01764">
    <property type="entry name" value="Lipase_3"/>
    <property type="match status" value="1"/>
</dbReference>
<dbReference type="InterPro" id="IPR052214">
    <property type="entry name" value="DAG_Lipase-Related"/>
</dbReference>
<evidence type="ECO:0000256" key="9">
    <source>
        <dbReference type="ARBA" id="ARBA00022963"/>
    </source>
</evidence>
<dbReference type="CDD" id="cd00519">
    <property type="entry name" value="Lipase_3"/>
    <property type="match status" value="1"/>
</dbReference>
<reference evidence="17 18" key="1">
    <citation type="submission" date="2024-02" db="EMBL/GenBank/DDBJ databases">
        <authorList>
            <person name="Chen Y."/>
            <person name="Shah S."/>
            <person name="Dougan E. K."/>
            <person name="Thang M."/>
            <person name="Chan C."/>
        </authorList>
    </citation>
    <scope>NUCLEOTIDE SEQUENCE [LARGE SCALE GENOMIC DNA]</scope>
</reference>
<evidence type="ECO:0000256" key="11">
    <source>
        <dbReference type="ARBA" id="ARBA00023098"/>
    </source>
</evidence>
<keyword evidence="10" id="KW-1133">Transmembrane helix</keyword>
<sequence length="639" mass="70280">MSGFFGLGARSGSSEEEPKEEQGSGGAEGAEGKTKSNPLMETWKKALGHAQSHGVDMASWSEVAKDPDRKLQAALWSWKIGQKKQDALLGLVSKLKLTVDHAAELLGKELKLELKECYAPSMFMIKTFEEYFALNPNGIRNIALEDGATAPSAEEMQDLDKFIEFSEAAYNEWRSDESLIEFLARKGHTLVYNDTAVDYEMAAHFVSFNPDEKLCVLAIKGTSTLADVMTDILCRSTPFFDGKFAHDGIRVAARRIIHRVGVFLEHLVVPSGFEIVVTGHSLGAGVAALLAVILREEMKLPNARAVCFATPPVLDQAAAMACKDCVTSVVNNRDMICRTSLSNFNIMHELLRVVNEKLKSGQLSKELALSDKTSLKVPEGTIQGPEAVLRMLRQVQEQHKLEYSQDLYVPGKVVYLFCSGVQQRYDVLEKDGSLTGLRQLILCKTMTSDHSLDRYKVALREAMFRRLKLHSVTAPALVSGSPGTFISIEGWQRIRSPEDGRDVTFYEICTRVAKEGSSSSADDDDDDIDTFSSSNLECVTFKAFRRYSNFEALHAAITESGLDLGMGLPSKFMASNPESRVPQLEAYLFAVNSKVVNKGADKLIQKLLDFLGGGGVPPAPTWVVAALSEDQKQGLAQQQ</sequence>
<keyword evidence="7" id="KW-0378">Hydrolase</keyword>
<keyword evidence="18" id="KW-1185">Reference proteome</keyword>
<dbReference type="EMBL" id="CAXAMM010000609">
    <property type="protein sequence ID" value="CAK8988203.1"/>
    <property type="molecule type" value="Genomic_DNA"/>
</dbReference>
<evidence type="ECO:0000259" key="16">
    <source>
        <dbReference type="Pfam" id="PF01764"/>
    </source>
</evidence>
<keyword evidence="6" id="KW-0479">Metal-binding</keyword>
<evidence type="ECO:0000256" key="6">
    <source>
        <dbReference type="ARBA" id="ARBA00022723"/>
    </source>
</evidence>
<evidence type="ECO:0000256" key="5">
    <source>
        <dbReference type="ARBA" id="ARBA00022692"/>
    </source>
</evidence>
<evidence type="ECO:0000256" key="1">
    <source>
        <dbReference type="ARBA" id="ARBA00001913"/>
    </source>
</evidence>
<keyword evidence="4" id="KW-0597">Phosphoprotein</keyword>
<keyword evidence="12" id="KW-0472">Membrane</keyword>
<evidence type="ECO:0000313" key="18">
    <source>
        <dbReference type="Proteomes" id="UP001642464"/>
    </source>
</evidence>
<dbReference type="InterPro" id="IPR002921">
    <property type="entry name" value="Fungal_lipase-type"/>
</dbReference>
<dbReference type="Gene3D" id="3.40.50.1820">
    <property type="entry name" value="alpha/beta hydrolase"/>
    <property type="match status" value="1"/>
</dbReference>
<keyword evidence="5" id="KW-0812">Transmembrane</keyword>
<dbReference type="EC" id="3.1.1.116" evidence="14"/>
<keyword evidence="8" id="KW-0106">Calcium</keyword>
<dbReference type="InterPro" id="IPR029058">
    <property type="entry name" value="AB_hydrolase_fold"/>
</dbReference>
<gene>
    <name evidence="17" type="ORF">SCF082_LOCUS1296</name>
</gene>
<keyword evidence="9" id="KW-0442">Lipid degradation</keyword>
<proteinExistence type="predicted"/>
<dbReference type="PANTHER" id="PTHR45792:SF8">
    <property type="entry name" value="DIACYLGLYCEROL LIPASE-ALPHA"/>
    <property type="match status" value="1"/>
</dbReference>
<dbReference type="Proteomes" id="UP001642464">
    <property type="component" value="Unassembled WGS sequence"/>
</dbReference>
<comment type="cofactor">
    <cofactor evidence="1">
        <name>Ca(2+)</name>
        <dbReference type="ChEBI" id="CHEBI:29108"/>
    </cofactor>
</comment>
<protein>
    <recommendedName>
        <fullName evidence="14">sn-1-specific diacylglycerol lipase</fullName>
        <ecNumber evidence="14">3.1.1.116</ecNumber>
    </recommendedName>
</protein>
<evidence type="ECO:0000256" key="2">
    <source>
        <dbReference type="ARBA" id="ARBA00004651"/>
    </source>
</evidence>
<name>A0ABP0HEL7_9DINO</name>
<accession>A0ABP0HEL7</accession>
<evidence type="ECO:0000313" key="17">
    <source>
        <dbReference type="EMBL" id="CAK8988203.1"/>
    </source>
</evidence>
<evidence type="ECO:0000256" key="13">
    <source>
        <dbReference type="ARBA" id="ARBA00024531"/>
    </source>
</evidence>
<comment type="subcellular location">
    <subcellularLocation>
        <location evidence="2">Cell membrane</location>
        <topology evidence="2">Multi-pass membrane protein</topology>
    </subcellularLocation>
</comment>
<dbReference type="SUPFAM" id="SSF64268">
    <property type="entry name" value="PX domain"/>
    <property type="match status" value="1"/>
</dbReference>
<evidence type="ECO:0000256" key="10">
    <source>
        <dbReference type="ARBA" id="ARBA00022989"/>
    </source>
</evidence>
<comment type="caution">
    <text evidence="17">The sequence shown here is derived from an EMBL/GenBank/DDBJ whole genome shotgun (WGS) entry which is preliminary data.</text>
</comment>
<evidence type="ECO:0000256" key="8">
    <source>
        <dbReference type="ARBA" id="ARBA00022837"/>
    </source>
</evidence>
<dbReference type="PANTHER" id="PTHR45792">
    <property type="entry name" value="DIACYLGLYCEROL LIPASE HOMOLOG-RELATED"/>
    <property type="match status" value="1"/>
</dbReference>
<keyword evidence="11" id="KW-0443">Lipid metabolism</keyword>
<feature type="domain" description="Fungal lipase-type" evidence="16">
    <location>
        <begin position="216"/>
        <end position="341"/>
    </location>
</feature>
<dbReference type="InterPro" id="IPR036871">
    <property type="entry name" value="PX_dom_sf"/>
</dbReference>